<name>A0ABY8CJP1_9ARCH</name>
<accession>A0ABY8CJP1</accession>
<evidence type="ECO:0000313" key="2">
    <source>
        <dbReference type="Proteomes" id="UP001218034"/>
    </source>
</evidence>
<keyword evidence="2" id="KW-1185">Reference proteome</keyword>
<gene>
    <name evidence="1" type="ORF">SVXNc_0538</name>
</gene>
<protein>
    <submittedName>
        <fullName evidence="1">Uncharacterized protein</fullName>
    </submittedName>
</protein>
<proteinExistence type="predicted"/>
<dbReference type="Proteomes" id="UP001218034">
    <property type="component" value="Chromosome"/>
</dbReference>
<evidence type="ECO:0000313" key="1">
    <source>
        <dbReference type="EMBL" id="WEL19556.1"/>
    </source>
</evidence>
<dbReference type="EMBL" id="CP104395">
    <property type="protein sequence ID" value="WEL19556.1"/>
    <property type="molecule type" value="Genomic_DNA"/>
</dbReference>
<dbReference type="RefSeq" id="WP_347721396.1">
    <property type="nucleotide sequence ID" value="NZ_CP104395.1"/>
</dbReference>
<organism evidence="1 2">
    <name type="scientific">Candidatus Nanohalococcus occultus</name>
    <dbReference type="NCBI Taxonomy" id="2978047"/>
    <lineage>
        <taxon>Archaea</taxon>
        <taxon>Candidatus Nanohalarchaeota</taxon>
        <taxon>Candidatus Nanohalarchaeota incertae sedis</taxon>
        <taxon>Candidatus Nanohalococcus</taxon>
    </lineage>
</organism>
<reference evidence="1 2" key="1">
    <citation type="submission" date="2022-09" db="EMBL/GenBank/DDBJ databases">
        <title>Xylan utilization by haloarchaea-nanohaloarchaea associations.</title>
        <authorList>
            <person name="Yakimov M."/>
        </authorList>
    </citation>
    <scope>NUCLEOTIDE SEQUENCE [LARGE SCALE GENOMIC DNA]</scope>
    <source>
        <strain evidence="1 2">SVXNc</strain>
    </source>
</reference>
<sequence length="231" mass="27025">MPDPGEIEDMEFMIDSDRLNLILTVLKVKKGTDLELFFKDRDQIEGFKQYLDEWSGLNYKIEENIGSTNLASLYSLFTQRDHHIEDMLNRDFICRGYISYDKKALDRYVRVKFLRRFTGSGGILSSLFHRRAGEFYGFPEQDINAFIYSNAEGLNRKIMELRDQDIRRISSEESFDKYSGSGLDANDKSVFVRLTHHVLADRQDSFEKQLDLVKKREKAAEEIGVKTEDYL</sequence>
<dbReference type="GeneID" id="90589975"/>